<comment type="caution">
    <text evidence="2">The sequence shown here is derived from an EMBL/GenBank/DDBJ whole genome shotgun (WGS) entry which is preliminary data.</text>
</comment>
<keyword evidence="3" id="KW-1185">Reference proteome</keyword>
<evidence type="ECO:0000256" key="1">
    <source>
        <dbReference type="SAM" id="Phobius"/>
    </source>
</evidence>
<reference evidence="2 3" key="1">
    <citation type="submission" date="2020-11" db="EMBL/GenBank/DDBJ databases">
        <authorList>
            <person name="Kim M.K."/>
        </authorList>
    </citation>
    <scope>NUCLEOTIDE SEQUENCE [LARGE SCALE GENOMIC DNA]</scope>
    <source>
        <strain evidence="2 3">BT662</strain>
    </source>
</reference>
<accession>A0ABS0I5D5</accession>
<feature type="transmembrane region" description="Helical" evidence="1">
    <location>
        <begin position="71"/>
        <end position="90"/>
    </location>
</feature>
<dbReference type="EMBL" id="JADQDM010000006">
    <property type="protein sequence ID" value="MBF9222127.1"/>
    <property type="molecule type" value="Genomic_DNA"/>
</dbReference>
<keyword evidence="1" id="KW-0472">Membrane</keyword>
<keyword evidence="1" id="KW-0812">Transmembrane</keyword>
<protein>
    <submittedName>
        <fullName evidence="2">Uncharacterized protein</fullName>
    </submittedName>
</protein>
<dbReference type="Proteomes" id="UP000618931">
    <property type="component" value="Unassembled WGS sequence"/>
</dbReference>
<evidence type="ECO:0000313" key="3">
    <source>
        <dbReference type="Proteomes" id="UP000618931"/>
    </source>
</evidence>
<sequence length="216" mass="23774">MELDDLRRQWQQPAPAETLPPLDDSALAALLTQGSRSPVAKMRRNAWLEIGVVAVCLLGCFVAAATTHDGYYLAMAAWLALICLLSGFYFRRKLAVLRQLGDASGGAVREHMKRQLQSLRGLVQLYFRATMWSVPGSFSVGLLFLGGRIAQQFSGQKLLLSLGILGAAYAVVGVGAYFGMRGFTRWYLQRLYGQHLDRLEANLRELGDEPAPALAE</sequence>
<feature type="transmembrane region" description="Helical" evidence="1">
    <location>
        <begin position="46"/>
        <end position="65"/>
    </location>
</feature>
<gene>
    <name evidence="2" type="ORF">I2H31_13545</name>
</gene>
<organism evidence="2 3">
    <name type="scientific">Hymenobacter ruricola</name>
    <dbReference type="NCBI Taxonomy" id="2791023"/>
    <lineage>
        <taxon>Bacteria</taxon>
        <taxon>Pseudomonadati</taxon>
        <taxon>Bacteroidota</taxon>
        <taxon>Cytophagia</taxon>
        <taxon>Cytophagales</taxon>
        <taxon>Hymenobacteraceae</taxon>
        <taxon>Hymenobacter</taxon>
    </lineage>
</organism>
<proteinExistence type="predicted"/>
<feature type="transmembrane region" description="Helical" evidence="1">
    <location>
        <begin position="158"/>
        <end position="180"/>
    </location>
</feature>
<dbReference type="RefSeq" id="WP_196293576.1">
    <property type="nucleotide sequence ID" value="NZ_JADQDM010000006.1"/>
</dbReference>
<name>A0ABS0I5D5_9BACT</name>
<keyword evidence="1" id="KW-1133">Transmembrane helix</keyword>
<feature type="transmembrane region" description="Helical" evidence="1">
    <location>
        <begin position="125"/>
        <end position="146"/>
    </location>
</feature>
<evidence type="ECO:0000313" key="2">
    <source>
        <dbReference type="EMBL" id="MBF9222127.1"/>
    </source>
</evidence>